<name>A0A8B7C0M1_PHODC</name>
<feature type="region of interest" description="Disordered" evidence="1">
    <location>
        <begin position="24"/>
        <end position="65"/>
    </location>
</feature>
<evidence type="ECO:0000256" key="2">
    <source>
        <dbReference type="SAM" id="Phobius"/>
    </source>
</evidence>
<keyword evidence="2" id="KW-0812">Transmembrane</keyword>
<keyword evidence="2" id="KW-0472">Membrane</keyword>
<evidence type="ECO:0000313" key="3">
    <source>
        <dbReference type="Proteomes" id="UP000228380"/>
    </source>
</evidence>
<organism evidence="3 4">
    <name type="scientific">Phoenix dactylifera</name>
    <name type="common">Date palm</name>
    <dbReference type="NCBI Taxonomy" id="42345"/>
    <lineage>
        <taxon>Eukaryota</taxon>
        <taxon>Viridiplantae</taxon>
        <taxon>Streptophyta</taxon>
        <taxon>Embryophyta</taxon>
        <taxon>Tracheophyta</taxon>
        <taxon>Spermatophyta</taxon>
        <taxon>Magnoliopsida</taxon>
        <taxon>Liliopsida</taxon>
        <taxon>Arecaceae</taxon>
        <taxon>Coryphoideae</taxon>
        <taxon>Phoeniceae</taxon>
        <taxon>Phoenix</taxon>
    </lineage>
</organism>
<keyword evidence="3" id="KW-1185">Reference proteome</keyword>
<dbReference type="OrthoDB" id="659599at2759"/>
<feature type="transmembrane region" description="Helical" evidence="2">
    <location>
        <begin position="294"/>
        <end position="313"/>
    </location>
</feature>
<proteinExistence type="predicted"/>
<reference evidence="3" key="1">
    <citation type="journal article" date="2019" name="Nat. Commun.">
        <title>Genome-wide association mapping of date palm fruit traits.</title>
        <authorList>
            <person name="Hazzouri K.M."/>
            <person name="Gros-Balthazard M."/>
            <person name="Flowers J.M."/>
            <person name="Copetti D."/>
            <person name="Lemansour A."/>
            <person name="Lebrun M."/>
            <person name="Masmoudi K."/>
            <person name="Ferrand S."/>
            <person name="Dhar M.I."/>
            <person name="Fresquez Z.A."/>
            <person name="Rosas U."/>
            <person name="Zhang J."/>
            <person name="Talag J."/>
            <person name="Lee S."/>
            <person name="Kudrna D."/>
            <person name="Powell R.F."/>
            <person name="Leitch I.J."/>
            <person name="Krueger R.R."/>
            <person name="Wing R.A."/>
            <person name="Amiri K.M.A."/>
            <person name="Purugganan M.D."/>
        </authorList>
    </citation>
    <scope>NUCLEOTIDE SEQUENCE [LARGE SCALE GENOMIC DNA]</scope>
    <source>
        <strain evidence="3">cv. Khalas</strain>
    </source>
</reference>
<dbReference type="RefSeq" id="XP_008789186.2">
    <property type="nucleotide sequence ID" value="XM_008790964.4"/>
</dbReference>
<dbReference type="GeneID" id="103706755"/>
<dbReference type="KEGG" id="pda:103706755"/>
<protein>
    <submittedName>
        <fullName evidence="4">Uncharacterized protein LOC103706755</fullName>
    </submittedName>
</protein>
<evidence type="ECO:0000313" key="4">
    <source>
        <dbReference type="RefSeq" id="XP_008789186.2"/>
    </source>
</evidence>
<sequence>MGGGAMRTAAKAALGGYRSAGPLAGQAAAARRASRPPPATVSAVSPAVEGSPAVPLLSSEKGRSDALPVQEIQQASWEIDDWEFAGGEEEELHASLHPAPRLVFGPVPTLEEAKEATADLKDAVERAYFSPSIEVSLEGVQGCASCENVAPLQSMPKHVVQAFSLLHGSPEAQNVVASLAADKNVWDAVMKNEKVMEFYRTQQSVVLRPETNVAFEESVAENVCTKEFLESPKTPAEDSQTSVFAEIVGNIKRKVTEMVNHLSNFLQDLFGTSTGAQSSTSTKRTGTTEPNVDGAIGASFIALAIAAILVVLVKRG</sequence>
<reference evidence="4" key="2">
    <citation type="submission" date="2025-08" db="UniProtKB">
        <authorList>
            <consortium name="RefSeq"/>
        </authorList>
    </citation>
    <scope>IDENTIFICATION</scope>
    <source>
        <tissue evidence="4">Young leaves</tissue>
    </source>
</reference>
<evidence type="ECO:0000256" key="1">
    <source>
        <dbReference type="SAM" id="MobiDB-lite"/>
    </source>
</evidence>
<dbReference type="PANTHER" id="PTHR33625:SF4">
    <property type="entry name" value="OS08G0179900 PROTEIN"/>
    <property type="match status" value="1"/>
</dbReference>
<gene>
    <name evidence="4" type="primary">LOC103706755</name>
</gene>
<keyword evidence="2" id="KW-1133">Transmembrane helix</keyword>
<dbReference type="PANTHER" id="PTHR33625">
    <property type="entry name" value="OS08G0179900 PROTEIN"/>
    <property type="match status" value="1"/>
</dbReference>
<dbReference type="AlphaFoldDB" id="A0A8B7C0M1"/>
<dbReference type="Proteomes" id="UP000228380">
    <property type="component" value="Chromosome 3"/>
</dbReference>
<accession>A0A8B7C0M1</accession>